<dbReference type="PANTHER" id="PTHR35337:SF1">
    <property type="entry name" value="SLR1478 PROTEIN"/>
    <property type="match status" value="1"/>
</dbReference>
<dbReference type="Pfam" id="PF01944">
    <property type="entry name" value="SpoIIM"/>
    <property type="match status" value="1"/>
</dbReference>
<feature type="transmembrane region" description="Helical" evidence="1">
    <location>
        <begin position="298"/>
        <end position="319"/>
    </location>
</feature>
<dbReference type="InterPro" id="IPR002798">
    <property type="entry name" value="SpoIIM-like"/>
</dbReference>
<keyword evidence="1" id="KW-0472">Membrane</keyword>
<accession>A0ABW9XGA8</accession>
<feature type="transmembrane region" description="Helical" evidence="1">
    <location>
        <begin position="331"/>
        <end position="350"/>
    </location>
</feature>
<dbReference type="PANTHER" id="PTHR35337">
    <property type="entry name" value="SLR1478 PROTEIN"/>
    <property type="match status" value="1"/>
</dbReference>
<dbReference type="RefSeq" id="WP_161719722.1">
    <property type="nucleotide sequence ID" value="NZ_JAAAPO010000005.1"/>
</dbReference>
<dbReference type="Proteomes" id="UP000753724">
    <property type="component" value="Unassembled WGS sequence"/>
</dbReference>
<proteinExistence type="predicted"/>
<feature type="transmembrane region" description="Helical" evidence="1">
    <location>
        <begin position="138"/>
        <end position="159"/>
    </location>
</feature>
<keyword evidence="3" id="KW-1185">Reference proteome</keyword>
<feature type="transmembrane region" description="Helical" evidence="1">
    <location>
        <begin position="266"/>
        <end position="286"/>
    </location>
</feature>
<sequence>MSEAATGPRRLWNGLKERFSGTVPPPPDAGIAQVLRSDRFRLLREGDWRRLDTIVTRLEKGQVRRLSDEDVLEMPVLYRQLVSGLSVARETSLDAATLQWLEALAQRAWFQIHGPQITLSGWLGGFFRGGWSRAVRAIHIDIWIALALMVAGTVVGWMLCAHDPAWYDTLVPGEFIRNTSATREQLHDTLFKSEGEMLGAFAAYLFSHNAQVAILCFALGFAMGLPTLMLLVQNTGQLGAFVWLYAQKGLMVECIGWLSIHGTTELFAILLAGGAGLHVGRSIAFPGARSVLESAAAAGQRAAVVMLGVVLMLVVAGLLEGIGRQTVNDTVARLLIGGVMLTFWTGYFALAGRRGGGAA</sequence>
<evidence type="ECO:0000256" key="1">
    <source>
        <dbReference type="SAM" id="Phobius"/>
    </source>
</evidence>
<name>A0ABW9XGA8_9SPHN</name>
<evidence type="ECO:0000313" key="3">
    <source>
        <dbReference type="Proteomes" id="UP000753724"/>
    </source>
</evidence>
<evidence type="ECO:0000313" key="2">
    <source>
        <dbReference type="EMBL" id="NBC37563.1"/>
    </source>
</evidence>
<organism evidence="2 3">
    <name type="scientific">Novosphingobium ovatum</name>
    <dbReference type="NCBI Taxonomy" id="1908523"/>
    <lineage>
        <taxon>Bacteria</taxon>
        <taxon>Pseudomonadati</taxon>
        <taxon>Pseudomonadota</taxon>
        <taxon>Alphaproteobacteria</taxon>
        <taxon>Sphingomonadales</taxon>
        <taxon>Sphingomonadaceae</taxon>
        <taxon>Novosphingobium</taxon>
    </lineage>
</organism>
<protein>
    <submittedName>
        <fullName evidence="2">Stage II sporulation protein M</fullName>
    </submittedName>
</protein>
<dbReference type="EMBL" id="JAAAPO010000005">
    <property type="protein sequence ID" value="NBC37563.1"/>
    <property type="molecule type" value="Genomic_DNA"/>
</dbReference>
<feature type="transmembrane region" description="Helical" evidence="1">
    <location>
        <begin position="212"/>
        <end position="231"/>
    </location>
</feature>
<gene>
    <name evidence="2" type="ORF">GTZ99_13495</name>
</gene>
<keyword evidence="1" id="KW-1133">Transmembrane helix</keyword>
<reference evidence="3" key="1">
    <citation type="submission" date="2020-01" db="EMBL/GenBank/DDBJ databases">
        <title>Sphingomonas sp. strain CSW-10.</title>
        <authorList>
            <person name="Chen W.-M."/>
        </authorList>
    </citation>
    <scope>NUCLEOTIDE SEQUENCE [LARGE SCALE GENOMIC DNA]</scope>
    <source>
        <strain evidence="3">FSY-8</strain>
    </source>
</reference>
<comment type="caution">
    <text evidence="2">The sequence shown here is derived from an EMBL/GenBank/DDBJ whole genome shotgun (WGS) entry which is preliminary data.</text>
</comment>
<keyword evidence="1" id="KW-0812">Transmembrane</keyword>